<keyword evidence="2" id="KW-0479">Metal-binding</keyword>
<dbReference type="Pfam" id="PF00413">
    <property type="entry name" value="Peptidase_M10"/>
    <property type="match status" value="1"/>
</dbReference>
<evidence type="ECO:0000256" key="1">
    <source>
        <dbReference type="ARBA" id="ARBA00022670"/>
    </source>
</evidence>
<feature type="domain" description="Peptidase M10 metallopeptidase" evidence="5">
    <location>
        <begin position="1"/>
        <end position="43"/>
    </location>
</feature>
<dbReference type="SUPFAM" id="SSF55486">
    <property type="entry name" value="Metalloproteases ('zincins'), catalytic domain"/>
    <property type="match status" value="1"/>
</dbReference>
<evidence type="ECO:0000256" key="4">
    <source>
        <dbReference type="ARBA" id="ARBA00022833"/>
    </source>
</evidence>
<evidence type="ECO:0000256" key="2">
    <source>
        <dbReference type="ARBA" id="ARBA00022723"/>
    </source>
</evidence>
<name>A0A517W8T1_9PLAN</name>
<evidence type="ECO:0000313" key="6">
    <source>
        <dbReference type="EMBL" id="QDU01645.1"/>
    </source>
</evidence>
<evidence type="ECO:0000259" key="5">
    <source>
        <dbReference type="Pfam" id="PF00413"/>
    </source>
</evidence>
<dbReference type="InterPro" id="IPR024079">
    <property type="entry name" value="MetalloPept_cat_dom_sf"/>
</dbReference>
<keyword evidence="1" id="KW-0645">Protease</keyword>
<gene>
    <name evidence="6" type="ORF">V6x_13260</name>
</gene>
<dbReference type="Proteomes" id="UP000320722">
    <property type="component" value="Chromosome"/>
</dbReference>
<evidence type="ECO:0000313" key="7">
    <source>
        <dbReference type="Proteomes" id="UP000320722"/>
    </source>
</evidence>
<proteinExistence type="predicted"/>
<accession>A0A517W8T1</accession>
<sequence>MDLLTVVMHELGHTLGLEDLESDGTLMSESLDVSERRLPSADDLDDFFSGIAGGDNPLLD</sequence>
<evidence type="ECO:0000256" key="3">
    <source>
        <dbReference type="ARBA" id="ARBA00022801"/>
    </source>
</evidence>
<dbReference type="GO" id="GO:0008270">
    <property type="term" value="F:zinc ion binding"/>
    <property type="evidence" value="ECO:0007669"/>
    <property type="project" value="InterPro"/>
</dbReference>
<dbReference type="EMBL" id="CP036347">
    <property type="protein sequence ID" value="QDU01645.1"/>
    <property type="molecule type" value="Genomic_DNA"/>
</dbReference>
<dbReference type="GO" id="GO:0004222">
    <property type="term" value="F:metalloendopeptidase activity"/>
    <property type="evidence" value="ECO:0007669"/>
    <property type="project" value="InterPro"/>
</dbReference>
<dbReference type="GO" id="GO:0006508">
    <property type="term" value="P:proteolysis"/>
    <property type="evidence" value="ECO:0007669"/>
    <property type="project" value="UniProtKB-KW"/>
</dbReference>
<dbReference type="InterPro" id="IPR001818">
    <property type="entry name" value="Pept_M10_metallopeptidase"/>
</dbReference>
<protein>
    <recommendedName>
        <fullName evidence="5">Peptidase M10 metallopeptidase domain-containing protein</fullName>
    </recommendedName>
</protein>
<dbReference type="AlphaFoldDB" id="A0A517W8T1"/>
<reference evidence="6 7" key="1">
    <citation type="submission" date="2019-02" db="EMBL/GenBank/DDBJ databases">
        <title>Deep-cultivation of Planctomycetes and their phenomic and genomic characterization uncovers novel biology.</title>
        <authorList>
            <person name="Wiegand S."/>
            <person name="Jogler M."/>
            <person name="Boedeker C."/>
            <person name="Pinto D."/>
            <person name="Vollmers J."/>
            <person name="Rivas-Marin E."/>
            <person name="Kohn T."/>
            <person name="Peeters S.H."/>
            <person name="Heuer A."/>
            <person name="Rast P."/>
            <person name="Oberbeckmann S."/>
            <person name="Bunk B."/>
            <person name="Jeske O."/>
            <person name="Meyerdierks A."/>
            <person name="Storesund J.E."/>
            <person name="Kallscheuer N."/>
            <person name="Luecker S."/>
            <person name="Lage O.M."/>
            <person name="Pohl T."/>
            <person name="Merkel B.J."/>
            <person name="Hornburger P."/>
            <person name="Mueller R.-W."/>
            <person name="Bruemmer F."/>
            <person name="Labrenz M."/>
            <person name="Spormann A.M."/>
            <person name="Op den Camp H."/>
            <person name="Overmann J."/>
            <person name="Amann R."/>
            <person name="Jetten M.S.M."/>
            <person name="Mascher T."/>
            <person name="Medema M.H."/>
            <person name="Devos D.P."/>
            <person name="Kaster A.-K."/>
            <person name="Ovreas L."/>
            <person name="Rohde M."/>
            <person name="Galperin M.Y."/>
            <person name="Jogler C."/>
        </authorList>
    </citation>
    <scope>NUCLEOTIDE SEQUENCE [LARGE SCALE GENOMIC DNA]</scope>
    <source>
        <strain evidence="6 7">V6</strain>
    </source>
</reference>
<dbReference type="GO" id="GO:0031012">
    <property type="term" value="C:extracellular matrix"/>
    <property type="evidence" value="ECO:0007669"/>
    <property type="project" value="InterPro"/>
</dbReference>
<keyword evidence="4" id="KW-0862">Zinc</keyword>
<organism evidence="6 7">
    <name type="scientific">Gimesia chilikensis</name>
    <dbReference type="NCBI Taxonomy" id="2605989"/>
    <lineage>
        <taxon>Bacteria</taxon>
        <taxon>Pseudomonadati</taxon>
        <taxon>Planctomycetota</taxon>
        <taxon>Planctomycetia</taxon>
        <taxon>Planctomycetales</taxon>
        <taxon>Planctomycetaceae</taxon>
        <taxon>Gimesia</taxon>
    </lineage>
</organism>
<keyword evidence="3" id="KW-0378">Hydrolase</keyword>
<dbReference type="Gene3D" id="3.40.390.10">
    <property type="entry name" value="Collagenase (Catalytic Domain)"/>
    <property type="match status" value="1"/>
</dbReference>